<sequence>MTQSGRDATGHKAVSQPDAALQRVCIPGSKKEEEALEFHVYNQGMFKTELCNKWRRQGRVLTGRTASTHMESKNCGR</sequence>
<proteinExistence type="predicted"/>
<accession>A0AAW2Y8F3</accession>
<dbReference type="EMBL" id="JACGWN010000001">
    <property type="protein sequence ID" value="KAL0461984.1"/>
    <property type="molecule type" value="Genomic_DNA"/>
</dbReference>
<comment type="caution">
    <text evidence="1">The sequence shown here is derived from an EMBL/GenBank/DDBJ whole genome shotgun (WGS) entry which is preliminary data.</text>
</comment>
<dbReference type="AlphaFoldDB" id="A0AAW2Y8F3"/>
<evidence type="ECO:0000313" key="1">
    <source>
        <dbReference type="EMBL" id="KAL0461984.1"/>
    </source>
</evidence>
<reference evidence="1" key="2">
    <citation type="journal article" date="2024" name="Plant">
        <title>Genomic evolution and insights into agronomic trait innovations of Sesamum species.</title>
        <authorList>
            <person name="Miao H."/>
            <person name="Wang L."/>
            <person name="Qu L."/>
            <person name="Liu H."/>
            <person name="Sun Y."/>
            <person name="Le M."/>
            <person name="Wang Q."/>
            <person name="Wei S."/>
            <person name="Zheng Y."/>
            <person name="Lin W."/>
            <person name="Duan Y."/>
            <person name="Cao H."/>
            <person name="Xiong S."/>
            <person name="Wang X."/>
            <person name="Wei L."/>
            <person name="Li C."/>
            <person name="Ma Q."/>
            <person name="Ju M."/>
            <person name="Zhao R."/>
            <person name="Li G."/>
            <person name="Mu C."/>
            <person name="Tian Q."/>
            <person name="Mei H."/>
            <person name="Zhang T."/>
            <person name="Gao T."/>
            <person name="Zhang H."/>
        </authorList>
    </citation>
    <scope>NUCLEOTIDE SEQUENCE</scope>
    <source>
        <strain evidence="1">KEN1</strain>
    </source>
</reference>
<protein>
    <submittedName>
        <fullName evidence="1">Uncharacterized protein</fullName>
    </submittedName>
</protein>
<reference evidence="1" key="1">
    <citation type="submission" date="2020-06" db="EMBL/GenBank/DDBJ databases">
        <authorList>
            <person name="Li T."/>
            <person name="Hu X."/>
            <person name="Zhang T."/>
            <person name="Song X."/>
            <person name="Zhang H."/>
            <person name="Dai N."/>
            <person name="Sheng W."/>
            <person name="Hou X."/>
            <person name="Wei L."/>
        </authorList>
    </citation>
    <scope>NUCLEOTIDE SEQUENCE</scope>
    <source>
        <strain evidence="1">KEN1</strain>
        <tissue evidence="1">Leaf</tissue>
    </source>
</reference>
<gene>
    <name evidence="1" type="ORF">Slati_0086000</name>
</gene>
<organism evidence="1">
    <name type="scientific">Sesamum latifolium</name>
    <dbReference type="NCBI Taxonomy" id="2727402"/>
    <lineage>
        <taxon>Eukaryota</taxon>
        <taxon>Viridiplantae</taxon>
        <taxon>Streptophyta</taxon>
        <taxon>Embryophyta</taxon>
        <taxon>Tracheophyta</taxon>
        <taxon>Spermatophyta</taxon>
        <taxon>Magnoliopsida</taxon>
        <taxon>eudicotyledons</taxon>
        <taxon>Gunneridae</taxon>
        <taxon>Pentapetalae</taxon>
        <taxon>asterids</taxon>
        <taxon>lamiids</taxon>
        <taxon>Lamiales</taxon>
        <taxon>Pedaliaceae</taxon>
        <taxon>Sesamum</taxon>
    </lineage>
</organism>
<name>A0AAW2Y8F3_9LAMI</name>